<dbReference type="GO" id="GO:0140082">
    <property type="term" value="F:SUMO-ubiquitin ligase activity"/>
    <property type="evidence" value="ECO:0007669"/>
    <property type="project" value="TreeGrafter"/>
</dbReference>
<dbReference type="SMART" id="SM00184">
    <property type="entry name" value="RING"/>
    <property type="match status" value="1"/>
</dbReference>
<evidence type="ECO:0000256" key="1">
    <source>
        <dbReference type="SAM" id="MobiDB-lite"/>
    </source>
</evidence>
<name>M5E6J0_MALS4</name>
<dbReference type="InterPro" id="IPR049627">
    <property type="entry name" value="SLX8"/>
</dbReference>
<dbReference type="OMA" id="SNGTERM"/>
<dbReference type="STRING" id="1230383.M5E6J0"/>
<reference evidence="3" key="1">
    <citation type="journal article" date="2017" name="Nucleic Acids Res.">
        <title>Proteogenomics produces comprehensive and highly accurate protein-coding gene annotation in a complete genome assembly of Malassezia sympodialis.</title>
        <authorList>
            <person name="Zhu Y."/>
            <person name="Engstroem P.G."/>
            <person name="Tellgren-Roth C."/>
            <person name="Baudo C.D."/>
            <person name="Kennell J.C."/>
            <person name="Sun S."/>
            <person name="Billmyre R.B."/>
            <person name="Schroeder M.S."/>
            <person name="Andersson A."/>
            <person name="Holm T."/>
            <person name="Sigurgeirsson B."/>
            <person name="Wu G."/>
            <person name="Sankaranarayanan S.R."/>
            <person name="Siddharthan R."/>
            <person name="Sanyal K."/>
            <person name="Lundeberg J."/>
            <person name="Nystedt B."/>
            <person name="Boekhout T."/>
            <person name="Dawson T.L. Jr."/>
            <person name="Heitman J."/>
            <person name="Scheynius A."/>
            <person name="Lehtioe J."/>
        </authorList>
    </citation>
    <scope>NUCLEOTIDE SEQUENCE [LARGE SCALE GENOMIC DNA]</scope>
    <source>
        <strain evidence="3">ATCC 42132</strain>
    </source>
</reference>
<feature type="compositionally biased region" description="Polar residues" evidence="1">
    <location>
        <begin position="178"/>
        <end position="191"/>
    </location>
</feature>
<protein>
    <submittedName>
        <fullName evidence="2">Similar to S.cerevisiae protein SLX8 (Subunit of Slx5-Slx8 SUMO-targeted ubiquitin ligase (STUbL) complex)</fullName>
    </submittedName>
</protein>
<feature type="region of interest" description="Disordered" evidence="1">
    <location>
        <begin position="1"/>
        <end position="31"/>
    </location>
</feature>
<feature type="region of interest" description="Disordered" evidence="1">
    <location>
        <begin position="178"/>
        <end position="204"/>
    </location>
</feature>
<dbReference type="InterPro" id="IPR027370">
    <property type="entry name" value="Znf-RING_euk"/>
</dbReference>
<dbReference type="Proteomes" id="UP000186303">
    <property type="component" value="Chromosome 1"/>
</dbReference>
<dbReference type="PROSITE" id="PS50089">
    <property type="entry name" value="ZF_RING_2"/>
    <property type="match status" value="1"/>
</dbReference>
<dbReference type="KEGG" id="msym:MSY001_0732"/>
<dbReference type="InterPro" id="IPR017907">
    <property type="entry name" value="Znf_RING_CS"/>
</dbReference>
<dbReference type="PANTHER" id="PTHR47094:SF1">
    <property type="entry name" value="RING-TYPE E3 UBIQUITIN TRANSFERASE"/>
    <property type="match status" value="1"/>
</dbReference>
<dbReference type="RefSeq" id="XP_018739348.1">
    <property type="nucleotide sequence ID" value="XM_018885812.1"/>
</dbReference>
<dbReference type="GO" id="GO:0061630">
    <property type="term" value="F:ubiquitin protein ligase activity"/>
    <property type="evidence" value="ECO:0007669"/>
    <property type="project" value="InterPro"/>
</dbReference>
<dbReference type="PANTHER" id="PTHR47094">
    <property type="entry name" value="ELFLESS, ISOFORM B"/>
    <property type="match status" value="1"/>
</dbReference>
<dbReference type="EMBL" id="LT671821">
    <property type="protein sequence ID" value="SHO76375.1"/>
    <property type="molecule type" value="Genomic_DNA"/>
</dbReference>
<keyword evidence="3" id="KW-1185">Reference proteome</keyword>
<dbReference type="VEuPathDB" id="FungiDB:MSYG_0713"/>
<feature type="region of interest" description="Disordered" evidence="1">
    <location>
        <begin position="241"/>
        <end position="266"/>
    </location>
</feature>
<dbReference type="InterPro" id="IPR001841">
    <property type="entry name" value="Znf_RING"/>
</dbReference>
<accession>M5E6J0</accession>
<dbReference type="OrthoDB" id="6270329at2759"/>
<gene>
    <name evidence="2" type="ORF">MSYG_0713</name>
</gene>
<proteinExistence type="predicted"/>
<keyword evidence="2" id="KW-0436">Ligase</keyword>
<evidence type="ECO:0000313" key="3">
    <source>
        <dbReference type="Proteomes" id="UP000186303"/>
    </source>
</evidence>
<evidence type="ECO:0000313" key="2">
    <source>
        <dbReference type="EMBL" id="SHO76375.1"/>
    </source>
</evidence>
<dbReference type="SUPFAM" id="SSF57850">
    <property type="entry name" value="RING/U-box"/>
    <property type="match status" value="1"/>
</dbReference>
<dbReference type="GO" id="GO:0016874">
    <property type="term" value="F:ligase activity"/>
    <property type="evidence" value="ECO:0007669"/>
    <property type="project" value="UniProtKB-KW"/>
</dbReference>
<dbReference type="Pfam" id="PF13445">
    <property type="entry name" value="zf-RING_UBOX"/>
    <property type="match status" value="1"/>
</dbReference>
<dbReference type="HOGENOM" id="CLU_1046129_0_0_1"/>
<dbReference type="GO" id="GO:0032183">
    <property type="term" value="F:SUMO binding"/>
    <property type="evidence" value="ECO:0007669"/>
    <property type="project" value="TreeGrafter"/>
</dbReference>
<dbReference type="GO" id="GO:0033768">
    <property type="term" value="C:SUMO-targeted ubiquitin ligase complex"/>
    <property type="evidence" value="ECO:0007669"/>
    <property type="project" value="TreeGrafter"/>
</dbReference>
<dbReference type="InterPro" id="IPR013083">
    <property type="entry name" value="Znf_RING/FYVE/PHD"/>
</dbReference>
<sequence>MSSEPSVDDMVLPDVWEVRESPSRAHSSSPIVDSMRSIVPLSDGEDDLQVESIRKLSASQLRRQKIDAARAAMKRATERQSRPPPAQQTLFSSYRCPICLCPPTNISVTPCGHVFCGSCLFDTLSVHARQEREYEEYRSGYGGNPFTPSGSSGALALANAAGADLRGTRALFNELVQQRQSGESPSASPTVRSPPVSASRLRATNGTERIKGLCPVCRSSIKGGFTGIGRRGVLGLEILLGTPEEPPDEKSTSPPSTPSNKRLRVT</sequence>
<dbReference type="Gene3D" id="3.30.40.10">
    <property type="entry name" value="Zinc/RING finger domain, C3HC4 (zinc finger)"/>
    <property type="match status" value="1"/>
</dbReference>
<organism evidence="2 3">
    <name type="scientific">Malassezia sympodialis (strain ATCC 42132)</name>
    <name type="common">Atopic eczema-associated yeast</name>
    <dbReference type="NCBI Taxonomy" id="1230383"/>
    <lineage>
        <taxon>Eukaryota</taxon>
        <taxon>Fungi</taxon>
        <taxon>Dikarya</taxon>
        <taxon>Basidiomycota</taxon>
        <taxon>Ustilaginomycotina</taxon>
        <taxon>Malasseziomycetes</taxon>
        <taxon>Malasseziales</taxon>
        <taxon>Malasseziaceae</taxon>
        <taxon>Malassezia</taxon>
    </lineage>
</organism>
<dbReference type="AlphaFoldDB" id="M5E6J0"/>
<dbReference type="PROSITE" id="PS00518">
    <property type="entry name" value="ZF_RING_1"/>
    <property type="match status" value="1"/>
</dbReference>
<dbReference type="GO" id="GO:0006511">
    <property type="term" value="P:ubiquitin-dependent protein catabolic process"/>
    <property type="evidence" value="ECO:0007669"/>
    <property type="project" value="TreeGrafter"/>
</dbReference>